<proteinExistence type="predicted"/>
<name>F2IFY5_FLUTR</name>
<dbReference type="OrthoDB" id="9814483at2"/>
<dbReference type="EMBL" id="CP002542">
    <property type="protein sequence ID" value="AEA43606.1"/>
    <property type="molecule type" value="Genomic_DNA"/>
</dbReference>
<dbReference type="PANTHER" id="PTHR42709:SF4">
    <property type="entry name" value="INNER MEMBRANE PROTEIN YQAA"/>
    <property type="match status" value="1"/>
</dbReference>
<reference evidence="2 3" key="1">
    <citation type="journal article" date="2011" name="Stand. Genomic Sci.">
        <title>Complete genome sequence of the gliding freshwater bacterium Fluviicola taffensis type strain (RW262).</title>
        <authorList>
            <person name="Woyke T."/>
            <person name="Chertkov O."/>
            <person name="Lapidus A."/>
            <person name="Nolan M."/>
            <person name="Lucas S."/>
            <person name="Del Rio T.G."/>
            <person name="Tice H."/>
            <person name="Cheng J.F."/>
            <person name="Tapia R."/>
            <person name="Han C."/>
            <person name="Goodwin L."/>
            <person name="Pitluck S."/>
            <person name="Liolios K."/>
            <person name="Pagani I."/>
            <person name="Ivanova N."/>
            <person name="Huntemann M."/>
            <person name="Mavromatis K."/>
            <person name="Mikhailova N."/>
            <person name="Pati A."/>
            <person name="Chen A."/>
            <person name="Palaniappan K."/>
            <person name="Land M."/>
            <person name="Hauser L."/>
            <person name="Brambilla E.M."/>
            <person name="Rohde M."/>
            <person name="Mwirichia R."/>
            <person name="Sikorski J."/>
            <person name="Tindall B.J."/>
            <person name="Goker M."/>
            <person name="Bristow J."/>
            <person name="Eisen J.A."/>
            <person name="Markowitz V."/>
            <person name="Hugenholtz P."/>
            <person name="Klenk H.P."/>
            <person name="Kyrpides N.C."/>
        </authorList>
    </citation>
    <scope>NUCLEOTIDE SEQUENCE [LARGE SCALE GENOMIC DNA]</scope>
    <source>
        <strain evidence="3">DSM 16823 / RW262 / RW262</strain>
    </source>
</reference>
<dbReference type="Proteomes" id="UP000007463">
    <property type="component" value="Chromosome"/>
</dbReference>
<accession>F2IFY5</accession>
<gene>
    <name evidence="2" type="ordered locus">Fluta_1614</name>
</gene>
<dbReference type="HOGENOM" id="CLU_125997_2_0_10"/>
<keyword evidence="3" id="KW-1185">Reference proteome</keyword>
<evidence type="ECO:0000256" key="1">
    <source>
        <dbReference type="SAM" id="Phobius"/>
    </source>
</evidence>
<dbReference type="PANTHER" id="PTHR42709">
    <property type="entry name" value="ALKALINE PHOSPHATASE LIKE PROTEIN"/>
    <property type="match status" value="1"/>
</dbReference>
<dbReference type="RefSeq" id="WP_013686377.1">
    <property type="nucleotide sequence ID" value="NC_015321.1"/>
</dbReference>
<dbReference type="InterPro" id="IPR051311">
    <property type="entry name" value="DedA_domain"/>
</dbReference>
<evidence type="ECO:0000313" key="3">
    <source>
        <dbReference type="Proteomes" id="UP000007463"/>
    </source>
</evidence>
<feature type="transmembrane region" description="Helical" evidence="1">
    <location>
        <begin position="36"/>
        <end position="59"/>
    </location>
</feature>
<reference evidence="3" key="2">
    <citation type="submission" date="2011-02" db="EMBL/GenBank/DDBJ databases">
        <title>The complete genome of Fluviicola taffensis DSM 16823.</title>
        <authorList>
            <consortium name="US DOE Joint Genome Institute (JGI-PGF)"/>
            <person name="Lucas S."/>
            <person name="Copeland A."/>
            <person name="Lapidus A."/>
            <person name="Bruce D."/>
            <person name="Goodwin L."/>
            <person name="Pitluck S."/>
            <person name="Kyrpides N."/>
            <person name="Mavromatis K."/>
            <person name="Ivanova N."/>
            <person name="Mikhailova N."/>
            <person name="Pagani I."/>
            <person name="Chertkov O."/>
            <person name="Detter J.C."/>
            <person name="Han C."/>
            <person name="Tapia R."/>
            <person name="Land M."/>
            <person name="Hauser L."/>
            <person name="Markowitz V."/>
            <person name="Cheng J.-F."/>
            <person name="Hugenholtz P."/>
            <person name="Woyke T."/>
            <person name="Wu D."/>
            <person name="Tindall B."/>
            <person name="Pomrenke H.G."/>
            <person name="Brambilla E."/>
            <person name="Klenk H.-P."/>
            <person name="Eisen J.A."/>
        </authorList>
    </citation>
    <scope>NUCLEOTIDE SEQUENCE [LARGE SCALE GENOMIC DNA]</scope>
    <source>
        <strain evidence="3">DSM 16823 / RW262 / RW262</strain>
    </source>
</reference>
<feature type="transmembrane region" description="Helical" evidence="1">
    <location>
        <begin position="114"/>
        <end position="134"/>
    </location>
</feature>
<dbReference type="eggNOG" id="COG1238">
    <property type="taxonomic scope" value="Bacteria"/>
</dbReference>
<keyword evidence="1" id="KW-0472">Membrane</keyword>
<dbReference type="STRING" id="755732.Fluta_1614"/>
<dbReference type="AlphaFoldDB" id="F2IFY5"/>
<feature type="transmembrane region" description="Helical" evidence="1">
    <location>
        <begin position="79"/>
        <end position="102"/>
    </location>
</feature>
<sequence precursor="true">MEYWSLVTCFASCFLSSTIIPFPSEASVIYCLSQGQNSLLVLLIATVGNSLGGATNYFIGKFARNRLMKKTAPKAQQFVLKYGVYSALLSWLPIIGDPIMIALGIYETKKIPTFIYMTLGKFLRYLILVILFLYY</sequence>
<evidence type="ECO:0000313" key="2">
    <source>
        <dbReference type="EMBL" id="AEA43606.1"/>
    </source>
</evidence>
<keyword evidence="1" id="KW-1133">Transmembrane helix</keyword>
<organism evidence="2 3">
    <name type="scientific">Fluviicola taffensis (strain DSM 16823 / NCIMB 13979 / RW262)</name>
    <dbReference type="NCBI Taxonomy" id="755732"/>
    <lineage>
        <taxon>Bacteria</taxon>
        <taxon>Pseudomonadati</taxon>
        <taxon>Bacteroidota</taxon>
        <taxon>Flavobacteriia</taxon>
        <taxon>Flavobacteriales</taxon>
        <taxon>Crocinitomicaceae</taxon>
        <taxon>Fluviicola</taxon>
    </lineage>
</organism>
<protein>
    <submittedName>
        <fullName evidence="2">SNARE associated Golgi protein-related protein</fullName>
    </submittedName>
</protein>
<dbReference type="KEGG" id="fte:Fluta_1614"/>
<keyword evidence="1" id="KW-0812">Transmembrane</keyword>